<evidence type="ECO:0000256" key="5">
    <source>
        <dbReference type="ARBA" id="ARBA00022454"/>
    </source>
</evidence>
<feature type="region of interest" description="Disordered" evidence="22">
    <location>
        <begin position="336"/>
        <end position="578"/>
    </location>
</feature>
<keyword evidence="11" id="KW-0479">Metal-binding</keyword>
<evidence type="ECO:0000256" key="20">
    <source>
        <dbReference type="ARBA" id="ARBA00048602"/>
    </source>
</evidence>
<keyword evidence="10" id="KW-0949">S-adenosyl-L-methionine</keyword>
<dbReference type="InterPro" id="IPR046341">
    <property type="entry name" value="SET_dom_sf"/>
</dbReference>
<evidence type="ECO:0000256" key="1">
    <source>
        <dbReference type="ARBA" id="ARBA00004123"/>
    </source>
</evidence>
<evidence type="ECO:0000256" key="4">
    <source>
        <dbReference type="ARBA" id="ARBA00012188"/>
    </source>
</evidence>
<dbReference type="Proteomes" id="UP001591681">
    <property type="component" value="Unassembled WGS sequence"/>
</dbReference>
<dbReference type="InterPro" id="IPR039977">
    <property type="entry name" value="Suv4-20/Set9"/>
</dbReference>
<dbReference type="EC" id="2.1.1.362" evidence="4"/>
<evidence type="ECO:0000256" key="7">
    <source>
        <dbReference type="ARBA" id="ARBA00022541"/>
    </source>
</evidence>
<feature type="compositionally biased region" description="Basic residues" evidence="22">
    <location>
        <begin position="631"/>
        <end position="644"/>
    </location>
</feature>
<feature type="compositionally biased region" description="Basic residues" evidence="22">
    <location>
        <begin position="559"/>
        <end position="570"/>
    </location>
</feature>
<comment type="catalytic activity">
    <reaction evidence="19">
        <text>L-lysyl(20)-[histone H4] + S-adenosyl-L-methionine = N(6)-methyl-L-lysyl(20)-[histone H4] + S-adenosyl-L-homocysteine + H(+)</text>
        <dbReference type="Rhea" id="RHEA:60344"/>
        <dbReference type="Rhea" id="RHEA-COMP:15554"/>
        <dbReference type="Rhea" id="RHEA-COMP:15555"/>
        <dbReference type="ChEBI" id="CHEBI:15378"/>
        <dbReference type="ChEBI" id="CHEBI:29969"/>
        <dbReference type="ChEBI" id="CHEBI:57856"/>
        <dbReference type="ChEBI" id="CHEBI:59789"/>
        <dbReference type="ChEBI" id="CHEBI:61929"/>
        <dbReference type="EC" id="2.1.1.361"/>
    </reaction>
    <physiologicalReaction direction="left-to-right" evidence="19">
        <dbReference type="Rhea" id="RHEA:60345"/>
    </physiologicalReaction>
</comment>
<evidence type="ECO:0000256" key="11">
    <source>
        <dbReference type="ARBA" id="ARBA00022723"/>
    </source>
</evidence>
<dbReference type="EMBL" id="JBHFQA010000009">
    <property type="protein sequence ID" value="KAL2094093.1"/>
    <property type="molecule type" value="Genomic_DNA"/>
</dbReference>
<comment type="subcellular location">
    <subcellularLocation>
        <location evidence="2">Chromosome</location>
    </subcellularLocation>
    <subcellularLocation>
        <location evidence="1">Nucleus</location>
    </subcellularLocation>
</comment>
<feature type="compositionally biased region" description="Basic and acidic residues" evidence="22">
    <location>
        <begin position="440"/>
        <end position="450"/>
    </location>
</feature>
<feature type="compositionally biased region" description="Low complexity" evidence="22">
    <location>
        <begin position="515"/>
        <end position="527"/>
    </location>
</feature>
<keyword evidence="7" id="KW-0517">Myogenesis</keyword>
<evidence type="ECO:0000256" key="19">
    <source>
        <dbReference type="ARBA" id="ARBA00048226"/>
    </source>
</evidence>
<evidence type="ECO:0000256" key="12">
    <source>
        <dbReference type="ARBA" id="ARBA00022833"/>
    </source>
</evidence>
<feature type="compositionally biased region" description="Acidic residues" evidence="22">
    <location>
        <begin position="802"/>
        <end position="824"/>
    </location>
</feature>
<evidence type="ECO:0000256" key="9">
    <source>
        <dbReference type="ARBA" id="ARBA00022679"/>
    </source>
</evidence>
<evidence type="ECO:0000256" key="8">
    <source>
        <dbReference type="ARBA" id="ARBA00022603"/>
    </source>
</evidence>
<evidence type="ECO:0000256" key="10">
    <source>
        <dbReference type="ARBA" id="ARBA00022691"/>
    </source>
</evidence>
<feature type="compositionally biased region" description="Polar residues" evidence="22">
    <location>
        <begin position="735"/>
        <end position="746"/>
    </location>
</feature>
<comment type="catalytic activity">
    <reaction evidence="21">
        <text>N(6)-methyl-L-lysyl(20)-[histone H4] + S-adenosyl-L-methionine = N(6),N(6)-dimethyl-L-lysyl(20)-[histone H4] + S-adenosyl-L-homocysteine + H(+)</text>
        <dbReference type="Rhea" id="RHEA:60348"/>
        <dbReference type="Rhea" id="RHEA-COMP:15555"/>
        <dbReference type="Rhea" id="RHEA-COMP:15556"/>
        <dbReference type="ChEBI" id="CHEBI:15378"/>
        <dbReference type="ChEBI" id="CHEBI:57856"/>
        <dbReference type="ChEBI" id="CHEBI:59789"/>
        <dbReference type="ChEBI" id="CHEBI:61929"/>
        <dbReference type="ChEBI" id="CHEBI:61976"/>
        <dbReference type="EC" id="2.1.1.362"/>
    </reaction>
    <physiologicalReaction direction="left-to-right" evidence="21">
        <dbReference type="Rhea" id="RHEA:60349"/>
    </physiologicalReaction>
</comment>
<keyword evidence="16" id="KW-0539">Nucleus</keyword>
<evidence type="ECO:0000256" key="15">
    <source>
        <dbReference type="ARBA" id="ARBA00023163"/>
    </source>
</evidence>
<dbReference type="GO" id="GO:0140941">
    <property type="term" value="F:histone H4K20me methyltransferase activity"/>
    <property type="evidence" value="ECO:0007669"/>
    <property type="project" value="UniProtKB-EC"/>
</dbReference>
<evidence type="ECO:0000256" key="14">
    <source>
        <dbReference type="ARBA" id="ARBA00023015"/>
    </source>
</evidence>
<protein>
    <recommendedName>
        <fullName evidence="17">[histone H4]-N-methyl-L-lysine20 N-methyltransferase KMT5B</fullName>
        <ecNumber evidence="3">2.1.1.361</ecNumber>
        <ecNumber evidence="4">2.1.1.362</ecNumber>
    </recommendedName>
    <alternativeName>
        <fullName evidence="18">[histone H4]-lysine20 N-methyltransferase KMT5B</fullName>
    </alternativeName>
</protein>
<evidence type="ECO:0000313" key="24">
    <source>
        <dbReference type="EMBL" id="KAL2094093.1"/>
    </source>
</evidence>
<dbReference type="GO" id="GO:0007517">
    <property type="term" value="P:muscle organ development"/>
    <property type="evidence" value="ECO:0007669"/>
    <property type="project" value="UniProtKB-KW"/>
</dbReference>
<proteinExistence type="predicted"/>
<keyword evidence="5" id="KW-0158">Chromosome</keyword>
<dbReference type="AlphaFoldDB" id="A0ABD1K4Q7"/>
<dbReference type="InterPro" id="IPR025790">
    <property type="entry name" value="Suv4-20_animal"/>
</dbReference>
<feature type="region of interest" description="Disordered" evidence="22">
    <location>
        <begin position="1"/>
        <end position="62"/>
    </location>
</feature>
<dbReference type="InterPro" id="IPR041938">
    <property type="entry name" value="Hist-Lys_N-MTase_N"/>
</dbReference>
<keyword evidence="14" id="KW-0805">Transcription regulation</keyword>
<dbReference type="SMART" id="SM00317">
    <property type="entry name" value="SET"/>
    <property type="match status" value="1"/>
</dbReference>
<dbReference type="Pfam" id="PF00856">
    <property type="entry name" value="SET"/>
    <property type="match status" value="1"/>
</dbReference>
<dbReference type="Gene3D" id="2.170.270.10">
    <property type="entry name" value="SET domain"/>
    <property type="match status" value="1"/>
</dbReference>
<evidence type="ECO:0000313" key="25">
    <source>
        <dbReference type="Proteomes" id="UP001591681"/>
    </source>
</evidence>
<feature type="region of interest" description="Disordered" evidence="22">
    <location>
        <begin position="785"/>
        <end position="824"/>
    </location>
</feature>
<keyword evidence="25" id="KW-1185">Reference proteome</keyword>
<dbReference type="CDD" id="cd19184">
    <property type="entry name" value="SET_KMT5B"/>
    <property type="match status" value="1"/>
</dbReference>
<evidence type="ECO:0000256" key="22">
    <source>
        <dbReference type="SAM" id="MobiDB-lite"/>
    </source>
</evidence>
<dbReference type="PANTHER" id="PTHR12977">
    <property type="entry name" value="SUPPRESSOR OF VARIEGATION 4-20-RELATED"/>
    <property type="match status" value="1"/>
</dbReference>
<evidence type="ECO:0000259" key="23">
    <source>
        <dbReference type="PROSITE" id="PS50280"/>
    </source>
</evidence>
<sequence>MGESKNMVLNGRRHGSRFSSHQPTSKARMQPHLRQTKGTPSSKRSSRRYGNASMDAERRHVPASGMTAKELCEYDDVSTSLILDPYLGFQTHKMNTRFRPIKASRQAELKDVIESYKKHDDIEKAFQALTSGDGTKPYFPNKNKTQEKLFKEHVHVYLRMFATDSGFEILPCSRYSSEQNGAKIVATKEWKRNDKIEYLVGCIAELTAAEERLLLRHGENDFSVMYSTRKNCAQLWLGPAAFINHDCRPNCKFVSTGRATACVKVLRDIEPGEEISCYYGDGFFGESNEFCECYTCERRGTGAFKTKAGLPVEAPVINSKYGLRETDKRLNRLKKMEEGNRSSDGQSAHSSVDTDSQETPNSHPSLRKRTSQPSVKKSTRQSMFSTPAPTSSSKLCSPDTSSLPKRLISKPAKTPLLKLRTHSREPVAKSTSRAAAVSTCHRDVPKRDTTRLGSAQALAVKGSLPRRAAKENNQSSPKGTRAPKDHLPSSYRTRRSTRTSVGSEGSAGGGGGFFGHSSSPSQGPPKGNAVPKAEGAEDGQTGAPGPLQANMPSLEVHCPRKGTCPRRKRTPKLEESGAPYGEAFLQDAMSDLRHADVADCGKVLLGLPGRHQNQSSNQQQQRNGASSKGGKLLRRGKGKKKRRITRYDAQLILENSTGIPKLTLRRRRDSTSSKAEPGEVEPLGACSGGGERGGGGGGSSSSSKISIKFSQDSEKECVGGSEGGGGASGDHAPSKFNNGYSHAGHNSATKLKIQLKRDKAGRGLLPRAYSDDVTFTGIVKREAGEVVEHQPGGHSAAHMDEDSLSSDEEDEEEDDYFDNEEFEDDFIPLPPAKRLRLIVGKDSIDIDISSRRREDQSLRLNA</sequence>
<comment type="caution">
    <text evidence="24">The sequence shown here is derived from an EMBL/GenBank/DDBJ whole genome shotgun (WGS) entry which is preliminary data.</text>
</comment>
<dbReference type="SUPFAM" id="SSF82199">
    <property type="entry name" value="SET domain"/>
    <property type="match status" value="1"/>
</dbReference>
<keyword evidence="6" id="KW-0678">Repressor</keyword>
<name>A0ABD1K4Q7_9TELE</name>
<keyword evidence="13" id="KW-0156">Chromatin regulator</keyword>
<feature type="region of interest" description="Disordered" evidence="22">
    <location>
        <begin position="663"/>
        <end position="746"/>
    </location>
</feature>
<evidence type="ECO:0000256" key="17">
    <source>
        <dbReference type="ARBA" id="ARBA00031786"/>
    </source>
</evidence>
<comment type="catalytic activity">
    <reaction evidence="20">
        <text>N(6),N(6)-dimethyl-L-lysyl(20)-[histone H4] + S-adenosyl-L-methionine = N(6),N(6),N(6)-trimethyl-L-lysyl(20)-[histone H4] + S-adenosyl-L-homocysteine + H(+)</text>
        <dbReference type="Rhea" id="RHEA:61992"/>
        <dbReference type="Rhea" id="RHEA-COMP:15556"/>
        <dbReference type="Rhea" id="RHEA-COMP:15998"/>
        <dbReference type="ChEBI" id="CHEBI:15378"/>
        <dbReference type="ChEBI" id="CHEBI:57856"/>
        <dbReference type="ChEBI" id="CHEBI:59789"/>
        <dbReference type="ChEBI" id="CHEBI:61961"/>
        <dbReference type="ChEBI" id="CHEBI:61976"/>
    </reaction>
    <physiologicalReaction direction="left-to-right" evidence="20">
        <dbReference type="Rhea" id="RHEA:61993"/>
    </physiologicalReaction>
</comment>
<evidence type="ECO:0000256" key="18">
    <source>
        <dbReference type="ARBA" id="ARBA00031835"/>
    </source>
</evidence>
<dbReference type="GO" id="GO:0032259">
    <property type="term" value="P:methylation"/>
    <property type="evidence" value="ECO:0007669"/>
    <property type="project" value="UniProtKB-KW"/>
</dbReference>
<keyword evidence="9" id="KW-0808">Transferase</keyword>
<evidence type="ECO:0000256" key="13">
    <source>
        <dbReference type="ARBA" id="ARBA00022853"/>
    </source>
</evidence>
<evidence type="ECO:0000256" key="2">
    <source>
        <dbReference type="ARBA" id="ARBA00004286"/>
    </source>
</evidence>
<dbReference type="GO" id="GO:0046872">
    <property type="term" value="F:metal ion binding"/>
    <property type="evidence" value="ECO:0007669"/>
    <property type="project" value="UniProtKB-KW"/>
</dbReference>
<feature type="compositionally biased region" description="Polar residues" evidence="22">
    <location>
        <begin position="342"/>
        <end position="364"/>
    </location>
</feature>
<gene>
    <name evidence="24" type="ORF">ACEWY4_011405</name>
</gene>
<dbReference type="FunFam" id="2.170.270.10:FF:000006">
    <property type="entry name" value="Histone-lysine N-methyltransferase"/>
    <property type="match status" value="1"/>
</dbReference>
<dbReference type="PROSITE" id="PS51570">
    <property type="entry name" value="SAM_MT43_SUVAR420_2"/>
    <property type="match status" value="1"/>
</dbReference>
<feature type="compositionally biased region" description="Gly residues" evidence="22">
    <location>
        <begin position="686"/>
        <end position="699"/>
    </location>
</feature>
<feature type="compositionally biased region" description="Polar residues" evidence="22">
    <location>
        <begin position="17"/>
        <end position="27"/>
    </location>
</feature>
<dbReference type="GO" id="GO:0140944">
    <property type="term" value="F:histone H4K20 monomethyltransferase activity"/>
    <property type="evidence" value="ECO:0007669"/>
    <property type="project" value="UniProtKB-EC"/>
</dbReference>
<reference evidence="24 25" key="1">
    <citation type="submission" date="2024-09" db="EMBL/GenBank/DDBJ databases">
        <title>A chromosome-level genome assembly of Gray's grenadier anchovy, Coilia grayii.</title>
        <authorList>
            <person name="Fu Z."/>
        </authorList>
    </citation>
    <scope>NUCLEOTIDE SEQUENCE [LARGE SCALE GENOMIC DNA]</scope>
    <source>
        <strain evidence="24">G4</strain>
        <tissue evidence="24">Muscle</tissue>
    </source>
</reference>
<evidence type="ECO:0000256" key="16">
    <source>
        <dbReference type="ARBA" id="ARBA00023242"/>
    </source>
</evidence>
<keyword evidence="12" id="KW-0862">Zinc</keyword>
<keyword evidence="8" id="KW-0489">Methyltransferase</keyword>
<feature type="compositionally biased region" description="Polar residues" evidence="22">
    <location>
        <begin position="371"/>
        <end position="403"/>
    </location>
</feature>
<dbReference type="InterPro" id="IPR044424">
    <property type="entry name" value="KMT5B_SET"/>
</dbReference>
<dbReference type="GO" id="GO:0005634">
    <property type="term" value="C:nucleus"/>
    <property type="evidence" value="ECO:0007669"/>
    <property type="project" value="UniProtKB-SubCell"/>
</dbReference>
<keyword evidence="15" id="KW-0804">Transcription</keyword>
<evidence type="ECO:0000256" key="3">
    <source>
        <dbReference type="ARBA" id="ARBA00012187"/>
    </source>
</evidence>
<accession>A0ABD1K4Q7</accession>
<dbReference type="GO" id="GO:0005694">
    <property type="term" value="C:chromosome"/>
    <property type="evidence" value="ECO:0007669"/>
    <property type="project" value="UniProtKB-SubCell"/>
</dbReference>
<evidence type="ECO:0000256" key="6">
    <source>
        <dbReference type="ARBA" id="ARBA00022491"/>
    </source>
</evidence>
<feature type="domain" description="SET" evidence="23">
    <location>
        <begin position="165"/>
        <end position="280"/>
    </location>
</feature>
<dbReference type="InterPro" id="IPR001214">
    <property type="entry name" value="SET_dom"/>
</dbReference>
<dbReference type="Gene3D" id="1.10.10.1700">
    <property type="entry name" value="Histone-lysine N-methyltransferase"/>
    <property type="match status" value="1"/>
</dbReference>
<dbReference type="PANTHER" id="PTHR12977:SF4">
    <property type="entry name" value="HISTONE-LYSINE N-METHYLTRANSFERASE KMT5B"/>
    <property type="match status" value="1"/>
</dbReference>
<feature type="compositionally biased region" description="Low complexity" evidence="22">
    <location>
        <begin position="612"/>
        <end position="621"/>
    </location>
</feature>
<organism evidence="24 25">
    <name type="scientific">Coilia grayii</name>
    <name type="common">Gray's grenadier anchovy</name>
    <dbReference type="NCBI Taxonomy" id="363190"/>
    <lineage>
        <taxon>Eukaryota</taxon>
        <taxon>Metazoa</taxon>
        <taxon>Chordata</taxon>
        <taxon>Craniata</taxon>
        <taxon>Vertebrata</taxon>
        <taxon>Euteleostomi</taxon>
        <taxon>Actinopterygii</taxon>
        <taxon>Neopterygii</taxon>
        <taxon>Teleostei</taxon>
        <taxon>Clupei</taxon>
        <taxon>Clupeiformes</taxon>
        <taxon>Clupeoidei</taxon>
        <taxon>Engraulidae</taxon>
        <taxon>Coilinae</taxon>
        <taxon>Coilia</taxon>
    </lineage>
</organism>
<feature type="compositionally biased region" description="Gly residues" evidence="22">
    <location>
        <begin position="505"/>
        <end position="514"/>
    </location>
</feature>
<dbReference type="EC" id="2.1.1.361" evidence="3"/>
<dbReference type="PROSITE" id="PS50280">
    <property type="entry name" value="SET"/>
    <property type="match status" value="1"/>
</dbReference>
<feature type="region of interest" description="Disordered" evidence="22">
    <location>
        <begin position="608"/>
        <end position="647"/>
    </location>
</feature>
<evidence type="ECO:0000256" key="21">
    <source>
        <dbReference type="ARBA" id="ARBA00048710"/>
    </source>
</evidence>
<dbReference type="FunFam" id="1.10.10.1700:FF:000001">
    <property type="entry name" value="Histone-lysine N-methyltransferase"/>
    <property type="match status" value="1"/>
</dbReference>